<name>A0A9Q0NB12_9DIPT</name>
<protein>
    <submittedName>
        <fullName evidence="2">Uncharacterized protein</fullName>
    </submittedName>
</protein>
<dbReference type="AlphaFoldDB" id="A0A9Q0NB12"/>
<keyword evidence="1" id="KW-0732">Signal</keyword>
<dbReference type="EMBL" id="WJQU01000001">
    <property type="protein sequence ID" value="KAJ6646311.1"/>
    <property type="molecule type" value="Genomic_DNA"/>
</dbReference>
<evidence type="ECO:0000313" key="3">
    <source>
        <dbReference type="Proteomes" id="UP001151699"/>
    </source>
</evidence>
<proteinExistence type="predicted"/>
<evidence type="ECO:0000256" key="1">
    <source>
        <dbReference type="SAM" id="SignalP"/>
    </source>
</evidence>
<comment type="caution">
    <text evidence="2">The sequence shown here is derived from an EMBL/GenBank/DDBJ whole genome shotgun (WGS) entry which is preliminary data.</text>
</comment>
<gene>
    <name evidence="2" type="ORF">Bhyg_01522</name>
</gene>
<accession>A0A9Q0NB12</accession>
<keyword evidence="3" id="KW-1185">Reference proteome</keyword>
<dbReference type="OrthoDB" id="10332212at2759"/>
<sequence>MFLKVSTIFLIVLVTHILYSEAAKSVTSADIKKKITAANANKYIGIGGRYGRLVDTVSKDRIIESDHFPPKSVYSYAKDKHIREINERDMGAVSISYAEHRTLLTTGSANEKGGFMNQWLADHFKKGEYYQAIEKNIQLYVEAKFLNQIKKGVMDALEVHVANKLITDAQRKTLIKQFSLDTYDKNFEKDKDRTEAFKVVHA</sequence>
<organism evidence="2 3">
    <name type="scientific">Pseudolycoriella hygida</name>
    <dbReference type="NCBI Taxonomy" id="35572"/>
    <lineage>
        <taxon>Eukaryota</taxon>
        <taxon>Metazoa</taxon>
        <taxon>Ecdysozoa</taxon>
        <taxon>Arthropoda</taxon>
        <taxon>Hexapoda</taxon>
        <taxon>Insecta</taxon>
        <taxon>Pterygota</taxon>
        <taxon>Neoptera</taxon>
        <taxon>Endopterygota</taxon>
        <taxon>Diptera</taxon>
        <taxon>Nematocera</taxon>
        <taxon>Sciaroidea</taxon>
        <taxon>Sciaridae</taxon>
        <taxon>Pseudolycoriella</taxon>
    </lineage>
</organism>
<reference evidence="2" key="1">
    <citation type="submission" date="2022-07" db="EMBL/GenBank/DDBJ databases">
        <authorList>
            <person name="Trinca V."/>
            <person name="Uliana J.V.C."/>
            <person name="Torres T.T."/>
            <person name="Ward R.J."/>
            <person name="Monesi N."/>
        </authorList>
    </citation>
    <scope>NUCLEOTIDE SEQUENCE</scope>
    <source>
        <strain evidence="2">HSMRA1968</strain>
        <tissue evidence="2">Whole embryos</tissue>
    </source>
</reference>
<feature type="chain" id="PRO_5040144539" evidence="1">
    <location>
        <begin position="23"/>
        <end position="202"/>
    </location>
</feature>
<evidence type="ECO:0000313" key="2">
    <source>
        <dbReference type="EMBL" id="KAJ6646311.1"/>
    </source>
</evidence>
<dbReference type="Proteomes" id="UP001151699">
    <property type="component" value="Chromosome A"/>
</dbReference>
<feature type="signal peptide" evidence="1">
    <location>
        <begin position="1"/>
        <end position="22"/>
    </location>
</feature>